<evidence type="ECO:0000256" key="1">
    <source>
        <dbReference type="SAM" id="Phobius"/>
    </source>
</evidence>
<feature type="transmembrane region" description="Helical" evidence="1">
    <location>
        <begin position="53"/>
        <end position="74"/>
    </location>
</feature>
<proteinExistence type="predicted"/>
<accession>A0AAD5VQ60</accession>
<sequence>MKLIPSESVIRAGSALIESILTFVRFITAYKETRAARSTVNEHIQHMKAFNPLLYVFYRDGTLFFYSSAGYAVAMKTDVISWSVSIPQTIVSFVFFNTNAWLIWLYVFYCQIATRLILNVRMANCDFNESLVSKPMGSIRFHHTTHHNSDGMYASGDAEELQEEHRD</sequence>
<keyword evidence="1" id="KW-0812">Transmembrane</keyword>
<evidence type="ECO:0000313" key="2">
    <source>
        <dbReference type="EMBL" id="KAJ3566566.1"/>
    </source>
</evidence>
<keyword evidence="3" id="KW-1185">Reference proteome</keyword>
<keyword evidence="1" id="KW-1133">Transmembrane helix</keyword>
<protein>
    <submittedName>
        <fullName evidence="2">Uncharacterized protein</fullName>
    </submittedName>
</protein>
<feature type="transmembrane region" description="Helical" evidence="1">
    <location>
        <begin position="86"/>
        <end position="109"/>
    </location>
</feature>
<dbReference type="AlphaFoldDB" id="A0AAD5VQ60"/>
<keyword evidence="1" id="KW-0472">Membrane</keyword>
<comment type="caution">
    <text evidence="2">The sequence shown here is derived from an EMBL/GenBank/DDBJ whole genome shotgun (WGS) entry which is preliminary data.</text>
</comment>
<organism evidence="2 3">
    <name type="scientific">Leucocoprinus birnbaumii</name>
    <dbReference type="NCBI Taxonomy" id="56174"/>
    <lineage>
        <taxon>Eukaryota</taxon>
        <taxon>Fungi</taxon>
        <taxon>Dikarya</taxon>
        <taxon>Basidiomycota</taxon>
        <taxon>Agaricomycotina</taxon>
        <taxon>Agaricomycetes</taxon>
        <taxon>Agaricomycetidae</taxon>
        <taxon>Agaricales</taxon>
        <taxon>Agaricineae</taxon>
        <taxon>Agaricaceae</taxon>
        <taxon>Leucocoprinus</taxon>
    </lineage>
</organism>
<evidence type="ECO:0000313" key="3">
    <source>
        <dbReference type="Proteomes" id="UP001213000"/>
    </source>
</evidence>
<name>A0AAD5VQ60_9AGAR</name>
<reference evidence="2" key="1">
    <citation type="submission" date="2022-07" db="EMBL/GenBank/DDBJ databases">
        <title>Genome Sequence of Leucocoprinus birnbaumii.</title>
        <authorList>
            <person name="Buettner E."/>
        </authorList>
    </citation>
    <scope>NUCLEOTIDE SEQUENCE</scope>
    <source>
        <strain evidence="2">VT141</strain>
    </source>
</reference>
<dbReference type="EMBL" id="JANIEX010000477">
    <property type="protein sequence ID" value="KAJ3566566.1"/>
    <property type="molecule type" value="Genomic_DNA"/>
</dbReference>
<dbReference type="Proteomes" id="UP001213000">
    <property type="component" value="Unassembled WGS sequence"/>
</dbReference>
<gene>
    <name evidence="2" type="ORF">NP233_g6921</name>
</gene>